<dbReference type="EMBL" id="JBHRTR010000028">
    <property type="protein sequence ID" value="MFC3228260.1"/>
    <property type="molecule type" value="Genomic_DNA"/>
</dbReference>
<evidence type="ECO:0008006" key="3">
    <source>
        <dbReference type="Google" id="ProtNLM"/>
    </source>
</evidence>
<sequence>MIAARPGTGTGTGTRRRSGPRSLLLSAAAGLLALGLLAPALQAQVNPFGTSPGGMTEAQSKAMGKAIEAALAADKPGVTETWSADGSGGTVTVEKLFQKNGLSCVLLSHAFNDEDRIPYKLPFCDTDKGWKVYF</sequence>
<evidence type="ECO:0000313" key="2">
    <source>
        <dbReference type="Proteomes" id="UP001595528"/>
    </source>
</evidence>
<keyword evidence="2" id="KW-1185">Reference proteome</keyword>
<accession>A0ABV7L0Y7</accession>
<comment type="caution">
    <text evidence="1">The sequence shown here is derived from an EMBL/GenBank/DDBJ whole genome shotgun (WGS) entry which is preliminary data.</text>
</comment>
<name>A0ABV7L0Y7_9PROT</name>
<gene>
    <name evidence="1" type="ORF">ACFOGJ_13525</name>
</gene>
<reference evidence="2" key="1">
    <citation type="journal article" date="2019" name="Int. J. Syst. Evol. Microbiol.">
        <title>The Global Catalogue of Microorganisms (GCM) 10K type strain sequencing project: providing services to taxonomists for standard genome sequencing and annotation.</title>
        <authorList>
            <consortium name="The Broad Institute Genomics Platform"/>
            <consortium name="The Broad Institute Genome Sequencing Center for Infectious Disease"/>
            <person name="Wu L."/>
            <person name="Ma J."/>
        </authorList>
    </citation>
    <scope>NUCLEOTIDE SEQUENCE [LARGE SCALE GENOMIC DNA]</scope>
    <source>
        <strain evidence="2">KCTC 42964</strain>
    </source>
</reference>
<dbReference type="Proteomes" id="UP001595528">
    <property type="component" value="Unassembled WGS sequence"/>
</dbReference>
<protein>
    <recommendedName>
        <fullName evidence="3">Surface antigen domain-containing protein</fullName>
    </recommendedName>
</protein>
<proteinExistence type="predicted"/>
<organism evidence="1 2">
    <name type="scientific">Marinibaculum pumilum</name>
    <dbReference type="NCBI Taxonomy" id="1766165"/>
    <lineage>
        <taxon>Bacteria</taxon>
        <taxon>Pseudomonadati</taxon>
        <taxon>Pseudomonadota</taxon>
        <taxon>Alphaproteobacteria</taxon>
        <taxon>Rhodospirillales</taxon>
        <taxon>Rhodospirillaceae</taxon>
        <taxon>Marinibaculum</taxon>
    </lineage>
</organism>
<dbReference type="RefSeq" id="WP_379901211.1">
    <property type="nucleotide sequence ID" value="NZ_JBHRTR010000028.1"/>
</dbReference>
<evidence type="ECO:0000313" key="1">
    <source>
        <dbReference type="EMBL" id="MFC3228260.1"/>
    </source>
</evidence>